<reference evidence="1" key="1">
    <citation type="journal article" date="2015" name="Nature">
        <title>Complex archaea that bridge the gap between prokaryotes and eukaryotes.</title>
        <authorList>
            <person name="Spang A."/>
            <person name="Saw J.H."/>
            <person name="Jorgensen S.L."/>
            <person name="Zaremba-Niedzwiedzka K."/>
            <person name="Martijn J."/>
            <person name="Lind A.E."/>
            <person name="van Eijk R."/>
            <person name="Schleper C."/>
            <person name="Guy L."/>
            <person name="Ettema T.J."/>
        </authorList>
    </citation>
    <scope>NUCLEOTIDE SEQUENCE</scope>
</reference>
<protein>
    <submittedName>
        <fullName evidence="1">Uncharacterized protein</fullName>
    </submittedName>
</protein>
<dbReference type="EMBL" id="LAZR01007056">
    <property type="protein sequence ID" value="KKM87771.1"/>
    <property type="molecule type" value="Genomic_DNA"/>
</dbReference>
<dbReference type="AlphaFoldDB" id="A0A0F9LKQ9"/>
<name>A0A0F9LKQ9_9ZZZZ</name>
<proteinExistence type="predicted"/>
<evidence type="ECO:0000313" key="1">
    <source>
        <dbReference type="EMBL" id="KKM87771.1"/>
    </source>
</evidence>
<accession>A0A0F9LKQ9</accession>
<gene>
    <name evidence="1" type="ORF">LCGC14_1265590</name>
</gene>
<comment type="caution">
    <text evidence="1">The sequence shown here is derived from an EMBL/GenBank/DDBJ whole genome shotgun (WGS) entry which is preliminary data.</text>
</comment>
<sequence length="483" mass="49855">MKKLKILLVLLLLLYPTLSYAGGVRLAKTGVQYILNFELFEVDGVDLRIDASDAGSDVTIRKDQGADTTAVNDFVDEGLSYSLTITANEMQAKQIVVYVIDSATKQWLDTSILIETYGSPTSEHAFDLDTASVAQSADNDTKISTLITGVDLNADAITSAKIADDAIATEHIATGAITADSIAANAIGASEIAADAIGSSEIATAAIDADAIATDAIGAAEIAADAIGTAEIANDAITATEIAANAIGASELAADAITSSELAASAVTEITDDWETQSQADPTGFHVNLLEIGGTAQTANDNGADINTILTGTVTDAQGTNVATDVAAMIDANNRIDVGSWLGTAVTLGNSAPDVNVASEDNIDFGATKKTSLETAVDDAFDNVITASPTTGSRDDVLDRQEESIPQGTITADAQTTTNIISDISITVNDQFNGRIITFRKDTTTANLRGQQTDITGSTAATNTLTITALTNAPQSGDIFEMN</sequence>
<organism evidence="1">
    <name type="scientific">marine sediment metagenome</name>
    <dbReference type="NCBI Taxonomy" id="412755"/>
    <lineage>
        <taxon>unclassified sequences</taxon>
        <taxon>metagenomes</taxon>
        <taxon>ecological metagenomes</taxon>
    </lineage>
</organism>